<comment type="caution">
    <text evidence="1">The sequence shown here is derived from an EMBL/GenBank/DDBJ whole genome shotgun (WGS) entry which is preliminary data.</text>
</comment>
<proteinExistence type="predicted"/>
<reference evidence="1 2" key="1">
    <citation type="submission" date="2023-05" db="EMBL/GenBank/DDBJ databases">
        <title>B98-5 Cell Line De Novo Hybrid Assembly: An Optical Mapping Approach.</title>
        <authorList>
            <person name="Kananen K."/>
            <person name="Auerbach J.A."/>
            <person name="Kautto E."/>
            <person name="Blachly J.S."/>
        </authorList>
    </citation>
    <scope>NUCLEOTIDE SEQUENCE [LARGE SCALE GENOMIC DNA]</scope>
    <source>
        <strain evidence="1">B95-8</strain>
        <tissue evidence="1">Cell line</tissue>
    </source>
</reference>
<protein>
    <submittedName>
        <fullName evidence="1">Uncharacterized protein</fullName>
    </submittedName>
</protein>
<evidence type="ECO:0000313" key="1">
    <source>
        <dbReference type="EMBL" id="KAK2085753.1"/>
    </source>
</evidence>
<keyword evidence="2" id="KW-1185">Reference proteome</keyword>
<sequence length="106" mass="11954">MGGYVLSLLILPCSGEDRQSKLHALRATETVGQMIQQLSDHYTGLGLLTKEGLTEPSRLGDILALFLSQAKWRQILRLACERPNVVFKKDNLGIMPWTFRWALLNT</sequence>
<gene>
    <name evidence="1" type="ORF">P7K49_037053</name>
</gene>
<accession>A0ABQ9TLZ1</accession>
<organism evidence="1 2">
    <name type="scientific">Saguinus oedipus</name>
    <name type="common">Cotton-top tamarin</name>
    <name type="synonym">Oedipomidas oedipus</name>
    <dbReference type="NCBI Taxonomy" id="9490"/>
    <lineage>
        <taxon>Eukaryota</taxon>
        <taxon>Metazoa</taxon>
        <taxon>Chordata</taxon>
        <taxon>Craniata</taxon>
        <taxon>Vertebrata</taxon>
        <taxon>Euteleostomi</taxon>
        <taxon>Mammalia</taxon>
        <taxon>Eutheria</taxon>
        <taxon>Euarchontoglires</taxon>
        <taxon>Primates</taxon>
        <taxon>Haplorrhini</taxon>
        <taxon>Platyrrhini</taxon>
        <taxon>Cebidae</taxon>
        <taxon>Callitrichinae</taxon>
        <taxon>Saguinus</taxon>
    </lineage>
</organism>
<dbReference type="Proteomes" id="UP001266305">
    <property type="component" value="Unassembled WGS sequence"/>
</dbReference>
<name>A0ABQ9TLZ1_SAGOE</name>
<dbReference type="EMBL" id="JASSZA010000021">
    <property type="protein sequence ID" value="KAK2085753.1"/>
    <property type="molecule type" value="Genomic_DNA"/>
</dbReference>
<evidence type="ECO:0000313" key="2">
    <source>
        <dbReference type="Proteomes" id="UP001266305"/>
    </source>
</evidence>